<evidence type="ECO:0000256" key="3">
    <source>
        <dbReference type="ARBA" id="ARBA00022691"/>
    </source>
</evidence>
<feature type="domain" description="MYND-type" evidence="12">
    <location>
        <begin position="138"/>
        <end position="181"/>
    </location>
</feature>
<evidence type="ECO:0000256" key="4">
    <source>
        <dbReference type="ARBA" id="ARBA00022723"/>
    </source>
</evidence>
<keyword evidence="14" id="KW-1185">Reference proteome</keyword>
<evidence type="ECO:0000256" key="2">
    <source>
        <dbReference type="ARBA" id="ARBA00022679"/>
    </source>
</evidence>
<dbReference type="Pfam" id="PF01753">
    <property type="entry name" value="zf-MYND"/>
    <property type="match status" value="1"/>
</dbReference>
<evidence type="ECO:0000259" key="12">
    <source>
        <dbReference type="PROSITE" id="PS50865"/>
    </source>
</evidence>
<comment type="catalytic activity">
    <reaction evidence="9">
        <text>L-lysyl-[histone] + S-adenosyl-L-methionine = N(6)-methyl-L-lysyl-[histone] + S-adenosyl-L-homocysteine + H(+)</text>
        <dbReference type="Rhea" id="RHEA:10024"/>
        <dbReference type="Rhea" id="RHEA-COMP:9845"/>
        <dbReference type="Rhea" id="RHEA-COMP:9846"/>
        <dbReference type="ChEBI" id="CHEBI:15378"/>
        <dbReference type="ChEBI" id="CHEBI:29969"/>
        <dbReference type="ChEBI" id="CHEBI:57856"/>
        <dbReference type="ChEBI" id="CHEBI:59789"/>
        <dbReference type="ChEBI" id="CHEBI:61929"/>
    </reaction>
    <physiologicalReaction direction="left-to-right" evidence="9">
        <dbReference type="Rhea" id="RHEA:10025"/>
    </physiologicalReaction>
</comment>
<dbReference type="GO" id="GO:0032259">
    <property type="term" value="P:methylation"/>
    <property type="evidence" value="ECO:0007669"/>
    <property type="project" value="UniProtKB-KW"/>
</dbReference>
<dbReference type="InterPro" id="IPR002893">
    <property type="entry name" value="Znf_MYND"/>
</dbReference>
<dbReference type="Proteomes" id="UP000696485">
    <property type="component" value="Unassembled WGS sequence"/>
</dbReference>
<dbReference type="CDD" id="cd20071">
    <property type="entry name" value="SET_SMYD"/>
    <property type="match status" value="1"/>
</dbReference>
<evidence type="ECO:0000256" key="10">
    <source>
        <dbReference type="PROSITE-ProRule" id="PRU00134"/>
    </source>
</evidence>
<evidence type="ECO:0000256" key="7">
    <source>
        <dbReference type="ARBA" id="ARBA00042380"/>
    </source>
</evidence>
<dbReference type="Gene3D" id="6.10.140.2220">
    <property type="match status" value="1"/>
</dbReference>
<dbReference type="GO" id="GO:0008270">
    <property type="term" value="F:zinc ion binding"/>
    <property type="evidence" value="ECO:0007669"/>
    <property type="project" value="UniProtKB-KW"/>
</dbReference>
<dbReference type="PROSITE" id="PS50280">
    <property type="entry name" value="SET"/>
    <property type="match status" value="1"/>
</dbReference>
<evidence type="ECO:0000256" key="8">
    <source>
        <dbReference type="ARBA" id="ARBA00044528"/>
    </source>
</evidence>
<organism evidence="13 14">
    <name type="scientific">Podila minutissima</name>
    <dbReference type="NCBI Taxonomy" id="64525"/>
    <lineage>
        <taxon>Eukaryota</taxon>
        <taxon>Fungi</taxon>
        <taxon>Fungi incertae sedis</taxon>
        <taxon>Mucoromycota</taxon>
        <taxon>Mortierellomycotina</taxon>
        <taxon>Mortierellomycetes</taxon>
        <taxon>Mortierellales</taxon>
        <taxon>Mortierellaceae</taxon>
        <taxon>Podila</taxon>
    </lineage>
</organism>
<dbReference type="GO" id="GO:0045814">
    <property type="term" value="P:negative regulation of gene expression, epigenetic"/>
    <property type="evidence" value="ECO:0007669"/>
    <property type="project" value="TreeGrafter"/>
</dbReference>
<proteinExistence type="predicted"/>
<evidence type="ECO:0000259" key="11">
    <source>
        <dbReference type="PROSITE" id="PS50280"/>
    </source>
</evidence>
<dbReference type="AlphaFoldDB" id="A0A9P5VQD3"/>
<dbReference type="InterPro" id="IPR046341">
    <property type="entry name" value="SET_dom_sf"/>
</dbReference>
<dbReference type="SUPFAM" id="SSF144232">
    <property type="entry name" value="HIT/MYND zinc finger-like"/>
    <property type="match status" value="1"/>
</dbReference>
<evidence type="ECO:0000313" key="13">
    <source>
        <dbReference type="EMBL" id="KAF9336281.1"/>
    </source>
</evidence>
<evidence type="ECO:0000256" key="5">
    <source>
        <dbReference type="ARBA" id="ARBA00022771"/>
    </source>
</evidence>
<sequence length="413" mass="45625">MATITPEAPALIALIAKIKEAEPGLGIKKVLSQIQTQEPTWLVSEKRVKKLMSEAGIATAAVELEVDESVPVSHIDTTVDVGTLTKGLVKAKMINKVIGKGLFAAQDIPKDTVLFTEFPFIYAPPMKRFNMILSGDACGLCARSIKYGNVLICACPACARVKYCTKACRQTAWDSFHRVECLGMNPNIKEYINHAVEEDWMAAIGALRCYERILIANETSPAELDSVLKHLDAFATISQEERQKKDTAWDMMGSVPAHAMWDKSVALLIKGLKFPLKSTGKAGVPALTKPLPKKLEETLFTKDTFLKFVGRYNLNNQAGGMYLLHASLNHACMPNTAVDHPAAGTNYGVSIRLARDVKRDEQLQITYCNPMWKKDARQEHLRTEYLFTCKCKRCTGSDDTPGDDLLRALGFNA</sequence>
<keyword evidence="3" id="KW-0949">S-adenosyl-L-methionine</keyword>
<keyword evidence="5 10" id="KW-0863">Zinc-finger</keyword>
<feature type="domain" description="SET" evidence="11">
    <location>
        <begin position="86"/>
        <end position="368"/>
    </location>
</feature>
<name>A0A9P5VQD3_9FUNG</name>
<gene>
    <name evidence="13" type="primary">SET5</name>
    <name evidence="13" type="ORF">BG006_009128</name>
</gene>
<keyword evidence="1" id="KW-0489">Methyltransferase</keyword>
<dbReference type="InterPro" id="IPR001214">
    <property type="entry name" value="SET_dom"/>
</dbReference>
<protein>
    <recommendedName>
        <fullName evidence="8">Histone-lysine N-methyltransferase SET5</fullName>
    </recommendedName>
    <alternativeName>
        <fullName evidence="7">SET domain-containing protein 5</fullName>
    </alternativeName>
</protein>
<dbReference type="PROSITE" id="PS50865">
    <property type="entry name" value="ZF_MYND_2"/>
    <property type="match status" value="1"/>
</dbReference>
<comment type="caution">
    <text evidence="13">The sequence shown here is derived from an EMBL/GenBank/DDBJ whole genome shotgun (WGS) entry which is preliminary data.</text>
</comment>
<keyword evidence="6" id="KW-0862">Zinc</keyword>
<dbReference type="EMBL" id="JAAAUY010000065">
    <property type="protein sequence ID" value="KAF9336281.1"/>
    <property type="molecule type" value="Genomic_DNA"/>
</dbReference>
<dbReference type="SUPFAM" id="SSF82199">
    <property type="entry name" value="SET domain"/>
    <property type="match status" value="1"/>
</dbReference>
<dbReference type="Pfam" id="PF00856">
    <property type="entry name" value="SET"/>
    <property type="match status" value="1"/>
</dbReference>
<reference evidence="13" key="1">
    <citation type="journal article" date="2020" name="Fungal Divers.">
        <title>Resolving the Mortierellaceae phylogeny through synthesis of multi-gene phylogenetics and phylogenomics.</title>
        <authorList>
            <person name="Vandepol N."/>
            <person name="Liber J."/>
            <person name="Desiro A."/>
            <person name="Na H."/>
            <person name="Kennedy M."/>
            <person name="Barry K."/>
            <person name="Grigoriev I.V."/>
            <person name="Miller A.N."/>
            <person name="O'Donnell K."/>
            <person name="Stajich J.E."/>
            <person name="Bonito G."/>
        </authorList>
    </citation>
    <scope>NUCLEOTIDE SEQUENCE</scope>
    <source>
        <strain evidence="13">NVP1</strain>
    </source>
</reference>
<keyword evidence="2" id="KW-0808">Transferase</keyword>
<dbReference type="PROSITE" id="PS01360">
    <property type="entry name" value="ZF_MYND_1"/>
    <property type="match status" value="1"/>
</dbReference>
<dbReference type="PANTHER" id="PTHR46402:SF2">
    <property type="entry name" value="HISTONE-LYSINE N-TRIMETHYLTRANSFERASE SMYD5"/>
    <property type="match status" value="1"/>
</dbReference>
<dbReference type="GO" id="GO:0042799">
    <property type="term" value="F:histone H4K20 methyltransferase activity"/>
    <property type="evidence" value="ECO:0007669"/>
    <property type="project" value="TreeGrafter"/>
</dbReference>
<dbReference type="Gene3D" id="2.170.270.10">
    <property type="entry name" value="SET domain"/>
    <property type="match status" value="1"/>
</dbReference>
<dbReference type="PANTHER" id="PTHR46402">
    <property type="entry name" value="SET AND MYND DOMAIN-CONTAINING PROTEIN 5"/>
    <property type="match status" value="1"/>
</dbReference>
<evidence type="ECO:0000313" key="14">
    <source>
        <dbReference type="Proteomes" id="UP000696485"/>
    </source>
</evidence>
<evidence type="ECO:0000256" key="1">
    <source>
        <dbReference type="ARBA" id="ARBA00022603"/>
    </source>
</evidence>
<evidence type="ECO:0000256" key="9">
    <source>
        <dbReference type="ARBA" id="ARBA00048619"/>
    </source>
</evidence>
<evidence type="ECO:0000256" key="6">
    <source>
        <dbReference type="ARBA" id="ARBA00022833"/>
    </source>
</evidence>
<keyword evidence="4" id="KW-0479">Metal-binding</keyword>
<accession>A0A9P5VQD3</accession>